<keyword evidence="1" id="KW-1133">Transmembrane helix</keyword>
<keyword evidence="1" id="KW-0472">Membrane</keyword>
<evidence type="ECO:0000313" key="3">
    <source>
        <dbReference type="Proteomes" id="UP001151760"/>
    </source>
</evidence>
<evidence type="ECO:0000313" key="2">
    <source>
        <dbReference type="EMBL" id="GJT74213.1"/>
    </source>
</evidence>
<evidence type="ECO:0000256" key="1">
    <source>
        <dbReference type="SAM" id="Phobius"/>
    </source>
</evidence>
<sequence length="185" mass="20812">MFRGTPVISVGFQAKISKFCLSKEHSFLRPFSVNVDPMTTVCSGYSGWIAIFIFSSGIWLATGDWMLGPEIITHSIGMTLLLCSVTVPPSTRNFNIPCAVDGTARIFLMPDLPIIALCWDGDLISMSSSKRRWSVTSSPYFYYKAIWHSKPIVLYAESDKVSGGRHHLIPYLFAEFYEAMFIQDF</sequence>
<reference evidence="2" key="2">
    <citation type="submission" date="2022-01" db="EMBL/GenBank/DDBJ databases">
        <authorList>
            <person name="Yamashiro T."/>
            <person name="Shiraishi A."/>
            <person name="Satake H."/>
            <person name="Nakayama K."/>
        </authorList>
    </citation>
    <scope>NUCLEOTIDE SEQUENCE</scope>
</reference>
<organism evidence="2 3">
    <name type="scientific">Tanacetum coccineum</name>
    <dbReference type="NCBI Taxonomy" id="301880"/>
    <lineage>
        <taxon>Eukaryota</taxon>
        <taxon>Viridiplantae</taxon>
        <taxon>Streptophyta</taxon>
        <taxon>Embryophyta</taxon>
        <taxon>Tracheophyta</taxon>
        <taxon>Spermatophyta</taxon>
        <taxon>Magnoliopsida</taxon>
        <taxon>eudicotyledons</taxon>
        <taxon>Gunneridae</taxon>
        <taxon>Pentapetalae</taxon>
        <taxon>asterids</taxon>
        <taxon>campanulids</taxon>
        <taxon>Asterales</taxon>
        <taxon>Asteraceae</taxon>
        <taxon>Asteroideae</taxon>
        <taxon>Anthemideae</taxon>
        <taxon>Anthemidinae</taxon>
        <taxon>Tanacetum</taxon>
    </lineage>
</organism>
<dbReference type="Proteomes" id="UP001151760">
    <property type="component" value="Unassembled WGS sequence"/>
</dbReference>
<keyword evidence="3" id="KW-1185">Reference proteome</keyword>
<comment type="caution">
    <text evidence="2">The sequence shown here is derived from an EMBL/GenBank/DDBJ whole genome shotgun (WGS) entry which is preliminary data.</text>
</comment>
<dbReference type="EMBL" id="BQNB010018421">
    <property type="protein sequence ID" value="GJT74213.1"/>
    <property type="molecule type" value="Genomic_DNA"/>
</dbReference>
<name>A0ABQ5GHA3_9ASTR</name>
<proteinExistence type="predicted"/>
<reference evidence="2" key="1">
    <citation type="journal article" date="2022" name="Int. J. Mol. Sci.">
        <title>Draft Genome of Tanacetum Coccineum: Genomic Comparison of Closely Related Tanacetum-Family Plants.</title>
        <authorList>
            <person name="Yamashiro T."/>
            <person name="Shiraishi A."/>
            <person name="Nakayama K."/>
            <person name="Satake H."/>
        </authorList>
    </citation>
    <scope>NUCLEOTIDE SEQUENCE</scope>
</reference>
<keyword evidence="1" id="KW-0812">Transmembrane</keyword>
<protein>
    <submittedName>
        <fullName evidence="2">Uncharacterized protein</fullName>
    </submittedName>
</protein>
<gene>
    <name evidence="2" type="ORF">Tco_1040938</name>
</gene>
<accession>A0ABQ5GHA3</accession>
<feature type="transmembrane region" description="Helical" evidence="1">
    <location>
        <begin position="45"/>
        <end position="67"/>
    </location>
</feature>